<organism evidence="3">
    <name type="scientific">hydrothermal vent metagenome</name>
    <dbReference type="NCBI Taxonomy" id="652676"/>
    <lineage>
        <taxon>unclassified sequences</taxon>
        <taxon>metagenomes</taxon>
        <taxon>ecological metagenomes</taxon>
    </lineage>
</organism>
<evidence type="ECO:0000259" key="1">
    <source>
        <dbReference type="Pfam" id="PF06230"/>
    </source>
</evidence>
<dbReference type="InterPro" id="IPR010415">
    <property type="entry name" value="LpxI_C"/>
</dbReference>
<gene>
    <name evidence="3" type="ORF">MNBD_NITROSPINAE03-1967</name>
</gene>
<dbReference type="Pfam" id="PF17930">
    <property type="entry name" value="LpxI_N"/>
    <property type="match status" value="1"/>
</dbReference>
<protein>
    <submittedName>
        <fullName evidence="3">UDP-2,3-diacylglucosamine pyrophosphatase</fullName>
    </submittedName>
</protein>
<name>A0A3B1BWW3_9ZZZZ</name>
<dbReference type="InterPro" id="IPR043167">
    <property type="entry name" value="LpxI_C_sf"/>
</dbReference>
<feature type="domain" description="LpxI N-terminal" evidence="2">
    <location>
        <begin position="5"/>
        <end position="133"/>
    </location>
</feature>
<dbReference type="EMBL" id="UOGB01000051">
    <property type="protein sequence ID" value="VAX16314.1"/>
    <property type="molecule type" value="Genomic_DNA"/>
</dbReference>
<sequence length="267" mass="28665">MVAPLGLIAGKGELASILVRKLNADGLPLVVVTFDKSTKETISKDTKMVHRVGLGQADKVIKIFQKSGVEEVAFAGKVDKRALFENPVFDLRALSLLKNLDGLNDDAIMKAIVAEFEKEGFRVASQIEMFKDLFPGPGLLSKRAPGKKERADIEFGMKMAKGIAALDIGQTVIVRDLAVVAVEAIDGTDETIERGGRIAKKGAVALKVSKPEQDPRFDVPAVGLNTIETMIRVKATALAIEANKTLVIDMPAVVKTCDRGKIAFVAV</sequence>
<dbReference type="PANTHER" id="PTHR39962">
    <property type="entry name" value="BLL4848 PROTEIN"/>
    <property type="match status" value="1"/>
</dbReference>
<dbReference type="InterPro" id="IPR041255">
    <property type="entry name" value="LpxI_N"/>
</dbReference>
<dbReference type="PANTHER" id="PTHR39962:SF1">
    <property type="entry name" value="LPXI FAMILY PROTEIN"/>
    <property type="match status" value="1"/>
</dbReference>
<dbReference type="InterPro" id="IPR053174">
    <property type="entry name" value="LpxI"/>
</dbReference>
<reference evidence="3" key="1">
    <citation type="submission" date="2018-06" db="EMBL/GenBank/DDBJ databases">
        <authorList>
            <person name="Zhirakovskaya E."/>
        </authorList>
    </citation>
    <scope>NUCLEOTIDE SEQUENCE</scope>
</reference>
<dbReference type="AlphaFoldDB" id="A0A3B1BWW3"/>
<evidence type="ECO:0000313" key="3">
    <source>
        <dbReference type="EMBL" id="VAX16314.1"/>
    </source>
</evidence>
<dbReference type="Gene3D" id="3.40.140.80">
    <property type="match status" value="1"/>
</dbReference>
<accession>A0A3B1BWW3</accession>
<dbReference type="Gene3D" id="3.40.50.20">
    <property type="match status" value="1"/>
</dbReference>
<proteinExistence type="predicted"/>
<dbReference type="Pfam" id="PF06230">
    <property type="entry name" value="LpxI_C"/>
    <property type="match status" value="1"/>
</dbReference>
<evidence type="ECO:0000259" key="2">
    <source>
        <dbReference type="Pfam" id="PF17930"/>
    </source>
</evidence>
<feature type="domain" description="LpxI C-terminal" evidence="1">
    <location>
        <begin position="138"/>
        <end position="264"/>
    </location>
</feature>